<dbReference type="SMART" id="SM00028">
    <property type="entry name" value="TPR"/>
    <property type="match status" value="2"/>
</dbReference>
<evidence type="ECO:0000313" key="4">
    <source>
        <dbReference type="Proteomes" id="UP000885826"/>
    </source>
</evidence>
<keyword evidence="1" id="KW-0802">TPR repeat</keyword>
<feature type="repeat" description="TPR" evidence="1">
    <location>
        <begin position="50"/>
        <end position="83"/>
    </location>
</feature>
<dbReference type="PROSITE" id="PS50005">
    <property type="entry name" value="TPR"/>
    <property type="match status" value="1"/>
</dbReference>
<accession>A0A9C9ENM5</accession>
<dbReference type="InterPro" id="IPR019734">
    <property type="entry name" value="TPR_rpt"/>
</dbReference>
<dbReference type="Proteomes" id="UP000885826">
    <property type="component" value="Unassembled WGS sequence"/>
</dbReference>
<dbReference type="EMBL" id="DRIG01000095">
    <property type="protein sequence ID" value="HEC79294.1"/>
    <property type="molecule type" value="Genomic_DNA"/>
</dbReference>
<dbReference type="Gene3D" id="1.25.40.10">
    <property type="entry name" value="Tetratricopeptide repeat domain"/>
    <property type="match status" value="1"/>
</dbReference>
<proteinExistence type="predicted"/>
<comment type="caution">
    <text evidence="3">The sequence shown here is derived from an EMBL/GenBank/DDBJ whole genome shotgun (WGS) entry which is preliminary data.</text>
</comment>
<dbReference type="InterPro" id="IPR011990">
    <property type="entry name" value="TPR-like_helical_dom_sf"/>
</dbReference>
<dbReference type="SUPFAM" id="SSF48452">
    <property type="entry name" value="TPR-like"/>
    <property type="match status" value="1"/>
</dbReference>
<dbReference type="AlphaFoldDB" id="A0A9C9ENM5"/>
<name>A0A9C9ENM5_UNCW3</name>
<dbReference type="Pfam" id="PF00515">
    <property type="entry name" value="TPR_1"/>
    <property type="match status" value="1"/>
</dbReference>
<keyword evidence="2" id="KW-0812">Transmembrane</keyword>
<feature type="transmembrane region" description="Helical" evidence="2">
    <location>
        <begin position="152"/>
        <end position="171"/>
    </location>
</feature>
<evidence type="ECO:0000256" key="1">
    <source>
        <dbReference type="PROSITE-ProRule" id="PRU00339"/>
    </source>
</evidence>
<evidence type="ECO:0000313" key="3">
    <source>
        <dbReference type="EMBL" id="HEC79294.1"/>
    </source>
</evidence>
<dbReference type="PROSITE" id="PS50293">
    <property type="entry name" value="TPR_REGION"/>
    <property type="match status" value="1"/>
</dbReference>
<evidence type="ECO:0000256" key="2">
    <source>
        <dbReference type="SAM" id="Phobius"/>
    </source>
</evidence>
<keyword evidence="2" id="KW-0472">Membrane</keyword>
<keyword evidence="2" id="KW-1133">Transmembrane helix</keyword>
<gene>
    <name evidence="3" type="ORF">ENI34_09200</name>
</gene>
<protein>
    <submittedName>
        <fullName evidence="3">Tetratricopeptide repeat protein</fullName>
    </submittedName>
</protein>
<sequence>MVSILIILTALNSNITAADLYNEGNRAYEKGDYKTAVEKYEEAALRIRNSDLYYNLGNSYFKAGNIGKAIVNYRRAYFLNPRDGDIKHNLAFVRRYRVDKINIIESPITKFFSALFHFLTITEAQNLAAFSFFLTAVLVSLFLIMRKKIYGYAAMVTVISFFFFLINWQIWRRESISSDAVVVVPEVTAFSGPGDEYKEILVIHDGAEVKIREIRNNYALVQLPGGIGGWVDLNGFEKIFPLPTSD</sequence>
<feature type="transmembrane region" description="Helical" evidence="2">
    <location>
        <begin position="127"/>
        <end position="145"/>
    </location>
</feature>
<organism evidence="3 4">
    <name type="scientific">candidate division WOR-3 bacterium</name>
    <dbReference type="NCBI Taxonomy" id="2052148"/>
    <lineage>
        <taxon>Bacteria</taxon>
        <taxon>Bacteria division WOR-3</taxon>
    </lineage>
</organism>
<reference evidence="3" key="1">
    <citation type="journal article" date="2020" name="mSystems">
        <title>Genome- and Community-Level Interaction Insights into Carbon Utilization and Element Cycling Functions of Hydrothermarchaeota in Hydrothermal Sediment.</title>
        <authorList>
            <person name="Zhou Z."/>
            <person name="Liu Y."/>
            <person name="Xu W."/>
            <person name="Pan J."/>
            <person name="Luo Z.H."/>
            <person name="Li M."/>
        </authorList>
    </citation>
    <scope>NUCLEOTIDE SEQUENCE</scope>
    <source>
        <strain evidence="3">HyVt-388</strain>
    </source>
</reference>